<dbReference type="Gene3D" id="1.25.40.10">
    <property type="entry name" value="Tetratricopeptide repeat domain"/>
    <property type="match status" value="1"/>
</dbReference>
<keyword evidence="2 3" id="KW-0802">TPR repeat</keyword>
<name>A0A8H7UJD4_MORIS</name>
<dbReference type="OrthoDB" id="629492at2759"/>
<dbReference type="PANTHER" id="PTHR45831">
    <property type="entry name" value="LD24721P"/>
    <property type="match status" value="1"/>
</dbReference>
<dbReference type="GO" id="GO:0016020">
    <property type="term" value="C:membrane"/>
    <property type="evidence" value="ECO:0007669"/>
    <property type="project" value="TreeGrafter"/>
</dbReference>
<dbReference type="PROSITE" id="PS50005">
    <property type="entry name" value="TPR"/>
    <property type="match status" value="1"/>
</dbReference>
<feature type="repeat" description="TPR" evidence="3">
    <location>
        <begin position="40"/>
        <end position="73"/>
    </location>
</feature>
<dbReference type="SUPFAM" id="SSF48452">
    <property type="entry name" value="TPR-like"/>
    <property type="match status" value="1"/>
</dbReference>
<dbReference type="GO" id="GO:0072380">
    <property type="term" value="C:TRC complex"/>
    <property type="evidence" value="ECO:0007669"/>
    <property type="project" value="TreeGrafter"/>
</dbReference>
<keyword evidence="1" id="KW-0677">Repeat</keyword>
<dbReference type="Proteomes" id="UP000654370">
    <property type="component" value="Unassembled WGS sequence"/>
</dbReference>
<reference evidence="4" key="1">
    <citation type="submission" date="2020-12" db="EMBL/GenBank/DDBJ databases">
        <title>Metabolic potential, ecology and presence of endohyphal bacteria is reflected in genomic diversity of Mucoromycotina.</title>
        <authorList>
            <person name="Muszewska A."/>
            <person name="Okrasinska A."/>
            <person name="Steczkiewicz K."/>
            <person name="Drgas O."/>
            <person name="Orlowska M."/>
            <person name="Perlinska-Lenart U."/>
            <person name="Aleksandrzak-Piekarczyk T."/>
            <person name="Szatraj K."/>
            <person name="Zielenkiewicz U."/>
            <person name="Pilsyk S."/>
            <person name="Malc E."/>
            <person name="Mieczkowski P."/>
            <person name="Kruszewska J.S."/>
            <person name="Biernat P."/>
            <person name="Pawlowska J."/>
        </authorList>
    </citation>
    <scope>NUCLEOTIDE SEQUENCE</scope>
    <source>
        <strain evidence="4">WA0000067209</strain>
    </source>
</reference>
<dbReference type="InterPro" id="IPR019734">
    <property type="entry name" value="TPR_rpt"/>
</dbReference>
<protein>
    <submittedName>
        <fullName evidence="4">Uncharacterized protein</fullName>
    </submittedName>
</protein>
<evidence type="ECO:0000256" key="1">
    <source>
        <dbReference type="ARBA" id="ARBA00022737"/>
    </source>
</evidence>
<dbReference type="EMBL" id="JAEPQZ010000005">
    <property type="protein sequence ID" value="KAG2181134.1"/>
    <property type="molecule type" value="Genomic_DNA"/>
</dbReference>
<proteinExistence type="predicted"/>
<keyword evidence="5" id="KW-1185">Reference proteome</keyword>
<dbReference type="Pfam" id="PF00515">
    <property type="entry name" value="TPR_1"/>
    <property type="match status" value="1"/>
</dbReference>
<sequence>MPVAQAEHHKGLGNKYFAEHDYRLAIQEYSTAIIKDASQVTYFTNRALCYSKLERYNEAIQDCRRAIELDSHTGEEAA</sequence>
<accession>A0A8H7UJD4</accession>
<evidence type="ECO:0000313" key="4">
    <source>
        <dbReference type="EMBL" id="KAG2181134.1"/>
    </source>
</evidence>
<comment type="caution">
    <text evidence="4">The sequence shown here is derived from an EMBL/GenBank/DDBJ whole genome shotgun (WGS) entry which is preliminary data.</text>
</comment>
<evidence type="ECO:0000313" key="5">
    <source>
        <dbReference type="Proteomes" id="UP000654370"/>
    </source>
</evidence>
<evidence type="ECO:0000256" key="2">
    <source>
        <dbReference type="ARBA" id="ARBA00022803"/>
    </source>
</evidence>
<dbReference type="AlphaFoldDB" id="A0A8H7UJD4"/>
<dbReference type="GO" id="GO:0060090">
    <property type="term" value="F:molecular adaptor activity"/>
    <property type="evidence" value="ECO:0007669"/>
    <property type="project" value="TreeGrafter"/>
</dbReference>
<dbReference type="SMART" id="SM00028">
    <property type="entry name" value="TPR"/>
    <property type="match status" value="2"/>
</dbReference>
<dbReference type="InterPro" id="IPR047150">
    <property type="entry name" value="SGT"/>
</dbReference>
<evidence type="ECO:0000256" key="3">
    <source>
        <dbReference type="PROSITE-ProRule" id="PRU00339"/>
    </source>
</evidence>
<organism evidence="4 5">
    <name type="scientific">Mortierella isabellina</name>
    <name type="common">Filamentous fungus</name>
    <name type="synonym">Umbelopsis isabellina</name>
    <dbReference type="NCBI Taxonomy" id="91625"/>
    <lineage>
        <taxon>Eukaryota</taxon>
        <taxon>Fungi</taxon>
        <taxon>Fungi incertae sedis</taxon>
        <taxon>Mucoromycota</taxon>
        <taxon>Mucoromycotina</taxon>
        <taxon>Umbelopsidomycetes</taxon>
        <taxon>Umbelopsidales</taxon>
        <taxon>Umbelopsidaceae</taxon>
        <taxon>Umbelopsis</taxon>
    </lineage>
</organism>
<dbReference type="PANTHER" id="PTHR45831:SF2">
    <property type="entry name" value="LD24721P"/>
    <property type="match status" value="1"/>
</dbReference>
<dbReference type="GO" id="GO:0006620">
    <property type="term" value="P:post-translational protein targeting to endoplasmic reticulum membrane"/>
    <property type="evidence" value="ECO:0007669"/>
    <property type="project" value="TreeGrafter"/>
</dbReference>
<dbReference type="InterPro" id="IPR011990">
    <property type="entry name" value="TPR-like_helical_dom_sf"/>
</dbReference>
<gene>
    <name evidence="4" type="ORF">INT43_008716</name>
</gene>